<dbReference type="Gene3D" id="2.90.10.10">
    <property type="entry name" value="Bulb-type lectin domain"/>
    <property type="match status" value="1"/>
</dbReference>
<evidence type="ECO:0000256" key="2">
    <source>
        <dbReference type="ARBA" id="ARBA00023157"/>
    </source>
</evidence>
<dbReference type="CDD" id="cd01098">
    <property type="entry name" value="PAN_AP_plant"/>
    <property type="match status" value="1"/>
</dbReference>
<keyword evidence="2" id="KW-1015">Disulfide bond</keyword>
<gene>
    <name evidence="6" type="primary">LOC112489497</name>
</gene>
<evidence type="ECO:0000256" key="3">
    <source>
        <dbReference type="ARBA" id="ARBA00023180"/>
    </source>
</evidence>
<keyword evidence="1" id="KW-0732">Signal</keyword>
<dbReference type="SMART" id="SM00108">
    <property type="entry name" value="B_lectin"/>
    <property type="match status" value="1"/>
</dbReference>
<dbReference type="GeneID" id="112489497"/>
<dbReference type="RefSeq" id="XP_048327303.2">
    <property type="nucleotide sequence ID" value="XM_048471346.2"/>
</dbReference>
<evidence type="ECO:0000313" key="5">
    <source>
        <dbReference type="Proteomes" id="UP001652623"/>
    </source>
</evidence>
<sequence length="409" mass="46214">MLQLHTLQMEVVKGSKFYVLVNIWLCCYFLCVSHASDNLRQGQTLRSNQTLVSSSGVFELGFFNFTNKYYLGTWLKNDKYKKAVWIANQEKPMIGDPVLYISEEDGNLVMSDERGVPTAVSEGAFSKDAITSAKLFDTGNLVLFEGNKTVWQSFNYPTDTFLPGMKLGLFNLNTERSRKRFLVSWLSPLDPSKGNFLLGLDSENKTRFDVWRTNVNPAFQEIGNWDGKSFKLFFDTLSRKYNFSFVSNHKETYLSFTSNEEGTFSWFELASNGEINELTLVGKEIKIQNHSLCHDTMMRNSSGCLSLMPSLCRDGDKFSEITGLMPNYMRVNMTVRMGASDCELTCKSDCSCTAYATFYGDNKICEIYYGNKSDLQIPQRGNHSIYVRGDLSTQSSGSSGSGKLSILNK</sequence>
<keyword evidence="5" id="KW-1185">Reference proteome</keyword>
<dbReference type="SUPFAM" id="SSF51110">
    <property type="entry name" value="alpha-D-mannose-specific plant lectins"/>
    <property type="match status" value="1"/>
</dbReference>
<dbReference type="PANTHER" id="PTHR32444:SF118">
    <property type="entry name" value="OS09G0551150 PROTEIN"/>
    <property type="match status" value="1"/>
</dbReference>
<dbReference type="InterPro" id="IPR001480">
    <property type="entry name" value="Bulb-type_lectin_dom"/>
</dbReference>
<dbReference type="PANTHER" id="PTHR32444">
    <property type="entry name" value="BULB-TYPE LECTIN DOMAIN-CONTAINING PROTEIN"/>
    <property type="match status" value="1"/>
</dbReference>
<accession>A0ABM3IFC6</accession>
<name>A0ABM3IFC6_ZIZJJ</name>
<protein>
    <submittedName>
        <fullName evidence="6">G-type lectin S-receptor-like serine/threonine-protein kinase CES101</fullName>
    </submittedName>
</protein>
<dbReference type="InterPro" id="IPR003609">
    <property type="entry name" value="Pan_app"/>
</dbReference>
<dbReference type="Pfam" id="PF08276">
    <property type="entry name" value="PAN_2"/>
    <property type="match status" value="1"/>
</dbReference>
<organism evidence="5 6">
    <name type="scientific">Ziziphus jujuba</name>
    <name type="common">Chinese jujube</name>
    <name type="synonym">Ziziphus sativa</name>
    <dbReference type="NCBI Taxonomy" id="326968"/>
    <lineage>
        <taxon>Eukaryota</taxon>
        <taxon>Viridiplantae</taxon>
        <taxon>Streptophyta</taxon>
        <taxon>Embryophyta</taxon>
        <taxon>Tracheophyta</taxon>
        <taxon>Spermatophyta</taxon>
        <taxon>Magnoliopsida</taxon>
        <taxon>eudicotyledons</taxon>
        <taxon>Gunneridae</taxon>
        <taxon>Pentapetalae</taxon>
        <taxon>rosids</taxon>
        <taxon>fabids</taxon>
        <taxon>Rosales</taxon>
        <taxon>Rhamnaceae</taxon>
        <taxon>Paliureae</taxon>
        <taxon>Ziziphus</taxon>
    </lineage>
</organism>
<evidence type="ECO:0000256" key="1">
    <source>
        <dbReference type="ARBA" id="ARBA00022729"/>
    </source>
</evidence>
<feature type="domain" description="Bulb-type lectin" evidence="4">
    <location>
        <begin position="42"/>
        <end position="157"/>
    </location>
</feature>
<dbReference type="InterPro" id="IPR036426">
    <property type="entry name" value="Bulb-type_lectin_dom_sf"/>
</dbReference>
<evidence type="ECO:0000259" key="4">
    <source>
        <dbReference type="SMART" id="SM00108"/>
    </source>
</evidence>
<dbReference type="Pfam" id="PF01453">
    <property type="entry name" value="B_lectin"/>
    <property type="match status" value="1"/>
</dbReference>
<keyword evidence="3" id="KW-0325">Glycoprotein</keyword>
<dbReference type="CDD" id="cd00028">
    <property type="entry name" value="B_lectin"/>
    <property type="match status" value="1"/>
</dbReference>
<evidence type="ECO:0000313" key="6">
    <source>
        <dbReference type="RefSeq" id="XP_048327303.2"/>
    </source>
</evidence>
<proteinExistence type="predicted"/>
<reference evidence="6" key="1">
    <citation type="submission" date="2025-08" db="UniProtKB">
        <authorList>
            <consortium name="RefSeq"/>
        </authorList>
    </citation>
    <scope>IDENTIFICATION</scope>
    <source>
        <tissue evidence="6">Seedling</tissue>
    </source>
</reference>
<dbReference type="Proteomes" id="UP001652623">
    <property type="component" value="Chromosome 1"/>
</dbReference>